<accession>A0A2A3EI50</accession>
<organism evidence="2 3">
    <name type="scientific">Apis cerana cerana</name>
    <name type="common">Oriental honeybee</name>
    <dbReference type="NCBI Taxonomy" id="94128"/>
    <lineage>
        <taxon>Eukaryota</taxon>
        <taxon>Metazoa</taxon>
        <taxon>Ecdysozoa</taxon>
        <taxon>Arthropoda</taxon>
        <taxon>Hexapoda</taxon>
        <taxon>Insecta</taxon>
        <taxon>Pterygota</taxon>
        <taxon>Neoptera</taxon>
        <taxon>Endopterygota</taxon>
        <taxon>Hymenoptera</taxon>
        <taxon>Apocrita</taxon>
        <taxon>Aculeata</taxon>
        <taxon>Apoidea</taxon>
        <taxon>Anthophila</taxon>
        <taxon>Apidae</taxon>
        <taxon>Apis</taxon>
    </lineage>
</organism>
<sequence length="301" mass="35113">MRLQWSTWSIFKSMIYIFLEMCEKDISISSFLITAMNTTMNKLALERSFVTSRRVEIVEYSFLHCSRPWLASQDPILKPDRGYPEPLVPRFSHGDRSSRGASDPTRRDHSESIGNTTYTNLLGKRSKSGPKDGGPLNNYNNPLCNLFVRDQDSQILLVSFMTTLLWPNICYLWRHAMILLDGTVQQFEKYYNLVYHIYEKFFISNTEIRKIIMHEKLKAETQWKTTVEKSNKNGQNPDFHTKSYHVAQRGVRTKTRKYENPGGVPVITLNYQSRTILQQAKLIELFQGFRNSRLYSDGRSV</sequence>
<reference evidence="2 3" key="1">
    <citation type="submission" date="2014-07" db="EMBL/GenBank/DDBJ databases">
        <title>Genomic and transcriptomic analysis on Apis cerana provide comprehensive insights into honey bee biology.</title>
        <authorList>
            <person name="Diao Q."/>
            <person name="Sun L."/>
            <person name="Zheng H."/>
            <person name="Zheng H."/>
            <person name="Xu S."/>
            <person name="Wang S."/>
            <person name="Zeng Z."/>
            <person name="Hu F."/>
            <person name="Su S."/>
            <person name="Wu J."/>
        </authorList>
    </citation>
    <scope>NUCLEOTIDE SEQUENCE [LARGE SCALE GENOMIC DNA]</scope>
    <source>
        <tissue evidence="2">Pupae without intestine</tissue>
    </source>
</reference>
<protein>
    <submittedName>
        <fullName evidence="2">Uncharacterized protein</fullName>
    </submittedName>
</protein>
<name>A0A2A3EI50_APICC</name>
<dbReference type="AlphaFoldDB" id="A0A2A3EI50"/>
<feature type="region of interest" description="Disordered" evidence="1">
    <location>
        <begin position="88"/>
        <end position="135"/>
    </location>
</feature>
<evidence type="ECO:0000313" key="3">
    <source>
        <dbReference type="Proteomes" id="UP000242457"/>
    </source>
</evidence>
<dbReference type="EMBL" id="KZ288237">
    <property type="protein sequence ID" value="PBC31378.1"/>
    <property type="molecule type" value="Genomic_DNA"/>
</dbReference>
<feature type="compositionally biased region" description="Basic and acidic residues" evidence="1">
    <location>
        <begin position="92"/>
        <end position="111"/>
    </location>
</feature>
<keyword evidence="3" id="KW-1185">Reference proteome</keyword>
<evidence type="ECO:0000313" key="2">
    <source>
        <dbReference type="EMBL" id="PBC31378.1"/>
    </source>
</evidence>
<proteinExistence type="predicted"/>
<evidence type="ECO:0000256" key="1">
    <source>
        <dbReference type="SAM" id="MobiDB-lite"/>
    </source>
</evidence>
<dbReference type="Proteomes" id="UP000242457">
    <property type="component" value="Unassembled WGS sequence"/>
</dbReference>
<gene>
    <name evidence="2" type="ORF">APICC_02436</name>
</gene>